<evidence type="ECO:0000313" key="1">
    <source>
        <dbReference type="EMBL" id="KPJ71410.1"/>
    </source>
</evidence>
<protein>
    <recommendedName>
        <fullName evidence="3">Roadblock/LAMTOR2 domain-containing protein</fullName>
    </recommendedName>
</protein>
<dbReference type="EMBL" id="LJNI01000126">
    <property type="protein sequence ID" value="KPJ71410.1"/>
    <property type="molecule type" value="Genomic_DNA"/>
</dbReference>
<name>A0A0S7Y9I7_UNCT6</name>
<accession>A0A0S7Y9I7</accession>
<dbReference type="AlphaFoldDB" id="A0A0S7Y9I7"/>
<sequence length="213" mass="23465">MEILDKIPWISGYALVRAEDGSTVAMKGSSTSPLGELVAYFSSASEAIANNLLLGTISYVSLCYGEHRVVIFPHESKYLGVEVEKTRNAVEVIKNIKSSLAAVEKPKFELPRSVSAKVQQINLLVDEFGGQENKEHWVELLNQGLGILGGEILHYIGVVDGKLIVKDRFPEDKTDDFVQGLRSVIDFLVKKGVLEMGSSQARSKVQSVIERMK</sequence>
<gene>
    <name evidence="1" type="ORF">AMJ52_08590</name>
</gene>
<organism evidence="1 2">
    <name type="scientific">candidate division TA06 bacterium DG_78</name>
    <dbReference type="NCBI Taxonomy" id="1703772"/>
    <lineage>
        <taxon>Bacteria</taxon>
        <taxon>Bacteria division TA06</taxon>
    </lineage>
</organism>
<evidence type="ECO:0000313" key="2">
    <source>
        <dbReference type="Proteomes" id="UP000051012"/>
    </source>
</evidence>
<reference evidence="1 2" key="1">
    <citation type="journal article" date="2015" name="Microbiome">
        <title>Genomic resolution of linkages in carbon, nitrogen, and sulfur cycling among widespread estuary sediment bacteria.</title>
        <authorList>
            <person name="Baker B.J."/>
            <person name="Lazar C.S."/>
            <person name="Teske A.P."/>
            <person name="Dick G.J."/>
        </authorList>
    </citation>
    <scope>NUCLEOTIDE SEQUENCE [LARGE SCALE GENOMIC DNA]</scope>
    <source>
        <strain evidence="1">DG_78</strain>
    </source>
</reference>
<comment type="caution">
    <text evidence="1">The sequence shown here is derived from an EMBL/GenBank/DDBJ whole genome shotgun (WGS) entry which is preliminary data.</text>
</comment>
<dbReference type="Proteomes" id="UP000051012">
    <property type="component" value="Unassembled WGS sequence"/>
</dbReference>
<proteinExistence type="predicted"/>
<evidence type="ECO:0008006" key="3">
    <source>
        <dbReference type="Google" id="ProtNLM"/>
    </source>
</evidence>